<dbReference type="Pfam" id="PF02656">
    <property type="entry name" value="DUF202"/>
    <property type="match status" value="1"/>
</dbReference>
<evidence type="ECO:0000256" key="3">
    <source>
        <dbReference type="ARBA" id="ARBA00022989"/>
    </source>
</evidence>
<evidence type="ECO:0000259" key="6">
    <source>
        <dbReference type="Pfam" id="PF02656"/>
    </source>
</evidence>
<evidence type="ECO:0000256" key="2">
    <source>
        <dbReference type="ARBA" id="ARBA00022692"/>
    </source>
</evidence>
<feature type="transmembrane region" description="Helical" evidence="5">
    <location>
        <begin position="31"/>
        <end position="53"/>
    </location>
</feature>
<name>A0A831RSC9_9GAMM</name>
<reference evidence="7" key="1">
    <citation type="journal article" date="2020" name="mSystems">
        <title>Genome- and Community-Level Interaction Insights into Carbon Utilization and Element Cycling Functions of Hydrothermarchaeota in Hydrothermal Sediment.</title>
        <authorList>
            <person name="Zhou Z."/>
            <person name="Liu Y."/>
            <person name="Xu W."/>
            <person name="Pan J."/>
            <person name="Luo Z.H."/>
            <person name="Li M."/>
        </authorList>
    </citation>
    <scope>NUCLEOTIDE SEQUENCE [LARGE SCALE GENOMIC DNA]</scope>
    <source>
        <strain evidence="7">HyVt-458</strain>
    </source>
</reference>
<keyword evidence="4 5" id="KW-0472">Membrane</keyword>
<dbReference type="GO" id="GO:0012505">
    <property type="term" value="C:endomembrane system"/>
    <property type="evidence" value="ECO:0007669"/>
    <property type="project" value="UniProtKB-SubCell"/>
</dbReference>
<protein>
    <submittedName>
        <fullName evidence="7">DUF202 domain-containing protein</fullName>
    </submittedName>
</protein>
<accession>A0A831RSC9</accession>
<feature type="transmembrane region" description="Helical" evidence="5">
    <location>
        <begin position="59"/>
        <end position="81"/>
    </location>
</feature>
<evidence type="ECO:0000256" key="5">
    <source>
        <dbReference type="SAM" id="Phobius"/>
    </source>
</evidence>
<keyword evidence="3 5" id="KW-1133">Transmembrane helix</keyword>
<evidence type="ECO:0000256" key="1">
    <source>
        <dbReference type="ARBA" id="ARBA00004127"/>
    </source>
</evidence>
<dbReference type="AlphaFoldDB" id="A0A831RSC9"/>
<organism evidence="7">
    <name type="scientific">Thiolapillus brandeum</name>
    <dbReference type="NCBI Taxonomy" id="1076588"/>
    <lineage>
        <taxon>Bacteria</taxon>
        <taxon>Pseudomonadati</taxon>
        <taxon>Pseudomonadota</taxon>
        <taxon>Gammaproteobacteria</taxon>
        <taxon>Chromatiales</taxon>
        <taxon>Sedimenticolaceae</taxon>
        <taxon>Thiolapillus</taxon>
    </lineage>
</organism>
<comment type="caution">
    <text evidence="7">The sequence shown here is derived from an EMBL/GenBank/DDBJ whole genome shotgun (WGS) entry which is preliminary data.</text>
</comment>
<feature type="domain" description="DUF202" evidence="6">
    <location>
        <begin position="22"/>
        <end position="85"/>
    </location>
</feature>
<proteinExistence type="predicted"/>
<sequence length="128" mass="14281">MQYYRDSRVKPEPDTNSLALDRTALANERTYAAWIRTGLAALVTGLGIARFLVDSMPLWSVRVIAAILILFSGVAFFLAAWRYEHLHVGMTHLDVKMIPLGMARLFSFVLVTCALIALIGLWYIAPSP</sequence>
<evidence type="ECO:0000256" key="4">
    <source>
        <dbReference type="ARBA" id="ARBA00023136"/>
    </source>
</evidence>
<dbReference type="Proteomes" id="UP000886339">
    <property type="component" value="Unassembled WGS sequence"/>
</dbReference>
<feature type="transmembrane region" description="Helical" evidence="5">
    <location>
        <begin position="102"/>
        <end position="125"/>
    </location>
</feature>
<evidence type="ECO:0000313" key="7">
    <source>
        <dbReference type="EMBL" id="HEC06206.1"/>
    </source>
</evidence>
<comment type="subcellular location">
    <subcellularLocation>
        <location evidence="1">Endomembrane system</location>
        <topology evidence="1">Multi-pass membrane protein</topology>
    </subcellularLocation>
</comment>
<dbReference type="InterPro" id="IPR003807">
    <property type="entry name" value="DUF202"/>
</dbReference>
<gene>
    <name evidence="7" type="ORF">ENJ12_05115</name>
</gene>
<dbReference type="EMBL" id="DRLF01000181">
    <property type="protein sequence ID" value="HEC06206.1"/>
    <property type="molecule type" value="Genomic_DNA"/>
</dbReference>
<keyword evidence="2 5" id="KW-0812">Transmembrane</keyword>